<organism evidence="1 2">
    <name type="scientific">Synchytrium endobioticum</name>
    <dbReference type="NCBI Taxonomy" id="286115"/>
    <lineage>
        <taxon>Eukaryota</taxon>
        <taxon>Fungi</taxon>
        <taxon>Fungi incertae sedis</taxon>
        <taxon>Chytridiomycota</taxon>
        <taxon>Chytridiomycota incertae sedis</taxon>
        <taxon>Chytridiomycetes</taxon>
        <taxon>Synchytriales</taxon>
        <taxon>Synchytriaceae</taxon>
        <taxon>Synchytrium</taxon>
    </lineage>
</organism>
<sequence>MLCDHAVDGVQKIAHNRIVLLQLHGAMKWHDFGVEHSAVVRDVEIVFSVCMWDRVVVMDDHVAESFVEVTPI</sequence>
<dbReference type="AlphaFoldDB" id="A0A507BTS0"/>
<proteinExistence type="predicted"/>
<comment type="caution">
    <text evidence="1">The sequence shown here is derived from an EMBL/GenBank/DDBJ whole genome shotgun (WGS) entry which is preliminary data.</text>
</comment>
<gene>
    <name evidence="1" type="ORF">SeMB42_g07890</name>
</gene>
<evidence type="ECO:0000313" key="2">
    <source>
        <dbReference type="Proteomes" id="UP000317494"/>
    </source>
</evidence>
<name>A0A507BTS0_9FUNG</name>
<dbReference type="Proteomes" id="UP000317494">
    <property type="component" value="Unassembled WGS sequence"/>
</dbReference>
<keyword evidence="2" id="KW-1185">Reference proteome</keyword>
<accession>A0A507BTS0</accession>
<protein>
    <submittedName>
        <fullName evidence="1">Uncharacterized protein</fullName>
    </submittedName>
</protein>
<dbReference type="EMBL" id="QEAN01000666">
    <property type="protein sequence ID" value="TPX30651.1"/>
    <property type="molecule type" value="Genomic_DNA"/>
</dbReference>
<dbReference type="VEuPathDB" id="FungiDB:SeMB42_g07890"/>
<evidence type="ECO:0000313" key="1">
    <source>
        <dbReference type="EMBL" id="TPX30651.1"/>
    </source>
</evidence>
<reference evidence="1 2" key="1">
    <citation type="journal article" date="2019" name="Sci. Rep.">
        <title>Comparative genomics of chytrid fungi reveal insights into the obligate biotrophic and pathogenic lifestyle of Synchytrium endobioticum.</title>
        <authorList>
            <person name="van de Vossenberg B.T.L.H."/>
            <person name="Warris S."/>
            <person name="Nguyen H.D.T."/>
            <person name="van Gent-Pelzer M.P.E."/>
            <person name="Joly D.L."/>
            <person name="van de Geest H.C."/>
            <person name="Bonants P.J.M."/>
            <person name="Smith D.S."/>
            <person name="Levesque C.A."/>
            <person name="van der Lee T.A.J."/>
        </authorList>
    </citation>
    <scope>NUCLEOTIDE SEQUENCE [LARGE SCALE GENOMIC DNA]</scope>
    <source>
        <strain evidence="1 2">MB42</strain>
    </source>
</reference>